<reference evidence="1" key="1">
    <citation type="submission" date="2015-10" db="EMBL/GenBank/DDBJ databases">
        <authorList>
            <person name="Gilbert D.G."/>
        </authorList>
    </citation>
    <scope>NUCLEOTIDE SEQUENCE</scope>
</reference>
<dbReference type="AlphaFoldDB" id="A0A160V9I2"/>
<sequence length="88" mass="9286">MNTRDQVCKIIGVGYAAALRPDPRIHQVIVDPLGDARTVINVGAGGGNYGPTDRIITSVEPSLEMITQRTTGAGTAVRGVAEPLPFRD</sequence>
<organism evidence="1">
    <name type="scientific">hydrothermal vent metagenome</name>
    <dbReference type="NCBI Taxonomy" id="652676"/>
    <lineage>
        <taxon>unclassified sequences</taxon>
        <taxon>metagenomes</taxon>
        <taxon>ecological metagenomes</taxon>
    </lineage>
</organism>
<proteinExistence type="predicted"/>
<evidence type="ECO:0000313" key="1">
    <source>
        <dbReference type="EMBL" id="CUV02528.1"/>
    </source>
</evidence>
<name>A0A160V9I2_9ZZZZ</name>
<accession>A0A160V9I2</accession>
<protein>
    <submittedName>
        <fullName evidence="1">Transcriptional regulator, MerR family</fullName>
    </submittedName>
</protein>
<gene>
    <name evidence="1" type="ORF">MGWOODY_Clf2498</name>
</gene>
<dbReference type="EMBL" id="FAXA01000270">
    <property type="protein sequence ID" value="CUV02528.1"/>
    <property type="molecule type" value="Genomic_DNA"/>
</dbReference>